<gene>
    <name evidence="2" type="ORF">UFOPK3992_00856</name>
</gene>
<sequence length="124" mass="13490">MRLLLDTNVLIAWLTDRRLSAEARGAIADPTNDAVVSVIALWEMAIKQGVRKLDLAIPTDGELEELGFGLLAVTSRDAHRMATLPLHHRDPFDRMLVAQALGETLTLVTSDRAMASYGVAIIVA</sequence>
<dbReference type="SUPFAM" id="SSF88723">
    <property type="entry name" value="PIN domain-like"/>
    <property type="match status" value="1"/>
</dbReference>
<feature type="domain" description="PIN" evidence="1">
    <location>
        <begin position="4"/>
        <end position="117"/>
    </location>
</feature>
<protein>
    <submittedName>
        <fullName evidence="2">Unannotated protein</fullName>
    </submittedName>
</protein>
<evidence type="ECO:0000313" key="2">
    <source>
        <dbReference type="EMBL" id="CAB5004108.1"/>
    </source>
</evidence>
<organism evidence="2">
    <name type="scientific">freshwater metagenome</name>
    <dbReference type="NCBI Taxonomy" id="449393"/>
    <lineage>
        <taxon>unclassified sequences</taxon>
        <taxon>metagenomes</taxon>
        <taxon>ecological metagenomes</taxon>
    </lineage>
</organism>
<dbReference type="PANTHER" id="PTHR36173">
    <property type="entry name" value="RIBONUCLEASE VAPC16-RELATED"/>
    <property type="match status" value="1"/>
</dbReference>
<dbReference type="PANTHER" id="PTHR36173:SF2">
    <property type="entry name" value="RIBONUCLEASE VAPC16"/>
    <property type="match status" value="1"/>
</dbReference>
<name>A0A6J7PG56_9ZZZZ</name>
<reference evidence="2" key="1">
    <citation type="submission" date="2020-05" db="EMBL/GenBank/DDBJ databases">
        <authorList>
            <person name="Chiriac C."/>
            <person name="Salcher M."/>
            <person name="Ghai R."/>
            <person name="Kavagutti S V."/>
        </authorList>
    </citation>
    <scope>NUCLEOTIDE SEQUENCE</scope>
</reference>
<dbReference type="InterPro" id="IPR041705">
    <property type="entry name" value="PIN_Sll0205"/>
</dbReference>
<evidence type="ECO:0000259" key="1">
    <source>
        <dbReference type="Pfam" id="PF01850"/>
    </source>
</evidence>
<accession>A0A6J7PG56</accession>
<dbReference type="InterPro" id="IPR052919">
    <property type="entry name" value="TA_system_RNase"/>
</dbReference>
<dbReference type="EMBL" id="CAFBOZ010000106">
    <property type="protein sequence ID" value="CAB5004108.1"/>
    <property type="molecule type" value="Genomic_DNA"/>
</dbReference>
<dbReference type="InterPro" id="IPR029060">
    <property type="entry name" value="PIN-like_dom_sf"/>
</dbReference>
<proteinExistence type="predicted"/>
<dbReference type="Pfam" id="PF01850">
    <property type="entry name" value="PIN"/>
    <property type="match status" value="1"/>
</dbReference>
<dbReference type="Gene3D" id="3.40.50.1010">
    <property type="entry name" value="5'-nuclease"/>
    <property type="match status" value="1"/>
</dbReference>
<dbReference type="AlphaFoldDB" id="A0A6J7PG56"/>
<dbReference type="CDD" id="cd09872">
    <property type="entry name" value="PIN_Sll0205-like"/>
    <property type="match status" value="1"/>
</dbReference>
<dbReference type="InterPro" id="IPR002716">
    <property type="entry name" value="PIN_dom"/>
</dbReference>